<organism evidence="2 3">
    <name type="scientific">Frondihabitans cladoniiphilus</name>
    <dbReference type="NCBI Taxonomy" id="715785"/>
    <lineage>
        <taxon>Bacteria</taxon>
        <taxon>Bacillati</taxon>
        <taxon>Actinomycetota</taxon>
        <taxon>Actinomycetes</taxon>
        <taxon>Micrococcales</taxon>
        <taxon>Microbacteriaceae</taxon>
        <taxon>Frondihabitans</taxon>
    </lineage>
</organism>
<dbReference type="Proteomes" id="UP001501295">
    <property type="component" value="Unassembled WGS sequence"/>
</dbReference>
<comment type="caution">
    <text evidence="2">The sequence shown here is derived from an EMBL/GenBank/DDBJ whole genome shotgun (WGS) entry which is preliminary data.</text>
</comment>
<feature type="compositionally biased region" description="Basic and acidic residues" evidence="1">
    <location>
        <begin position="15"/>
        <end position="30"/>
    </location>
</feature>
<reference evidence="3" key="1">
    <citation type="journal article" date="2019" name="Int. J. Syst. Evol. Microbiol.">
        <title>The Global Catalogue of Microorganisms (GCM) 10K type strain sequencing project: providing services to taxonomists for standard genome sequencing and annotation.</title>
        <authorList>
            <consortium name="The Broad Institute Genomics Platform"/>
            <consortium name="The Broad Institute Genome Sequencing Center for Infectious Disease"/>
            <person name="Wu L."/>
            <person name="Ma J."/>
        </authorList>
    </citation>
    <scope>NUCLEOTIDE SEQUENCE [LARGE SCALE GENOMIC DNA]</scope>
    <source>
        <strain evidence="3">JCM 18956</strain>
    </source>
</reference>
<gene>
    <name evidence="2" type="ORF">GCM10025780_05780</name>
</gene>
<evidence type="ECO:0000256" key="1">
    <source>
        <dbReference type="SAM" id="MobiDB-lite"/>
    </source>
</evidence>
<evidence type="ECO:0000313" key="2">
    <source>
        <dbReference type="EMBL" id="GAA4666773.1"/>
    </source>
</evidence>
<evidence type="ECO:0000313" key="3">
    <source>
        <dbReference type="Proteomes" id="UP001501295"/>
    </source>
</evidence>
<accession>A0ABP8VNS0</accession>
<dbReference type="EMBL" id="BAABLM010000001">
    <property type="protein sequence ID" value="GAA4666773.1"/>
    <property type="molecule type" value="Genomic_DNA"/>
</dbReference>
<name>A0ABP8VNS0_9MICO</name>
<protein>
    <submittedName>
        <fullName evidence="2">Uncharacterized protein</fullName>
    </submittedName>
</protein>
<feature type="region of interest" description="Disordered" evidence="1">
    <location>
        <begin position="1"/>
        <end position="30"/>
    </location>
</feature>
<keyword evidence="3" id="KW-1185">Reference proteome</keyword>
<sequence length="79" mass="8751">MLFDERPAIAQDEVADQRRDEPEEDAADVHERGPELLVFGAQGLRLVGASVRLAGISHAESIVAVEYDWQSYRRSANVA</sequence>
<proteinExistence type="predicted"/>